<organism evidence="1 2">
    <name type="scientific">Cellulomonas iranensis</name>
    <dbReference type="NCBI Taxonomy" id="76862"/>
    <lineage>
        <taxon>Bacteria</taxon>
        <taxon>Bacillati</taxon>
        <taxon>Actinomycetota</taxon>
        <taxon>Actinomycetes</taxon>
        <taxon>Micrococcales</taxon>
        <taxon>Cellulomonadaceae</taxon>
        <taxon>Cellulomonas</taxon>
    </lineage>
</organism>
<keyword evidence="2" id="KW-1185">Reference proteome</keyword>
<evidence type="ECO:0000313" key="2">
    <source>
        <dbReference type="Proteomes" id="UP001240250"/>
    </source>
</evidence>
<gene>
    <name evidence="1" type="ORF">JO380_001633</name>
</gene>
<dbReference type="RefSeq" id="WP_070319187.1">
    <property type="nucleotide sequence ID" value="NZ_JAUSVM010000001.1"/>
</dbReference>
<accession>A0ABU0GIP7</accession>
<evidence type="ECO:0000313" key="1">
    <source>
        <dbReference type="EMBL" id="MDQ0425252.1"/>
    </source>
</evidence>
<protein>
    <submittedName>
        <fullName evidence="1">Uncharacterized protein</fullName>
    </submittedName>
</protein>
<comment type="caution">
    <text evidence="1">The sequence shown here is derived from an EMBL/GenBank/DDBJ whole genome shotgun (WGS) entry which is preliminary data.</text>
</comment>
<sequence length="276" mass="29488">MRLFRRDRTPPPETLGAGTALTVDVVEGQLVSVLTWTRELRRVVDGAVPALTVLRDAGFEGTVQLRAGDASGAVRGDVRLRTGPTLGIEVEPGGGEFVLVLRRGAQELRVTGVCTELEPLPGLGLEDPHSIALAEVVLTVAAAVAEDADDPVALPAPLTVTRANLQLLAETDDLPERWCACLFVTRPHDVPPDADEELRSALWVEHTEGVKVNLDGSVADDPSERDDPGADPHAALATLEEWAGTEVDLGPYARWLAERTQEWLGMTVPGLSPTGR</sequence>
<reference evidence="1 2" key="1">
    <citation type="submission" date="2023-07" db="EMBL/GenBank/DDBJ databases">
        <title>Sequencing the genomes of 1000 actinobacteria strains.</title>
        <authorList>
            <person name="Klenk H.-P."/>
        </authorList>
    </citation>
    <scope>NUCLEOTIDE SEQUENCE [LARGE SCALE GENOMIC DNA]</scope>
    <source>
        <strain evidence="1 2">DSM 14785</strain>
    </source>
</reference>
<proteinExistence type="predicted"/>
<dbReference type="EMBL" id="JAUSVM010000001">
    <property type="protein sequence ID" value="MDQ0425252.1"/>
    <property type="molecule type" value="Genomic_DNA"/>
</dbReference>
<name>A0ABU0GIP7_9CELL</name>
<dbReference type="Proteomes" id="UP001240250">
    <property type="component" value="Unassembled WGS sequence"/>
</dbReference>